<feature type="compositionally biased region" description="Basic residues" evidence="1">
    <location>
        <begin position="986"/>
        <end position="1002"/>
    </location>
</feature>
<organism evidence="3 4">
    <name type="scientific">Emiliania huxleyi (strain CCMP1516)</name>
    <dbReference type="NCBI Taxonomy" id="280463"/>
    <lineage>
        <taxon>Eukaryota</taxon>
        <taxon>Haptista</taxon>
        <taxon>Haptophyta</taxon>
        <taxon>Prymnesiophyceae</taxon>
        <taxon>Isochrysidales</taxon>
        <taxon>Noelaerhabdaceae</taxon>
        <taxon>Emiliania</taxon>
    </lineage>
</organism>
<dbReference type="RefSeq" id="XP_005774611.1">
    <property type="nucleotide sequence ID" value="XM_005774554.1"/>
</dbReference>
<feature type="compositionally biased region" description="Basic and acidic residues" evidence="1">
    <location>
        <begin position="490"/>
        <end position="505"/>
    </location>
</feature>
<evidence type="ECO:0000256" key="1">
    <source>
        <dbReference type="SAM" id="MobiDB-lite"/>
    </source>
</evidence>
<dbReference type="AlphaFoldDB" id="A0A0D3JF97"/>
<reference evidence="3" key="2">
    <citation type="submission" date="2024-10" db="UniProtKB">
        <authorList>
            <consortium name="EnsemblProtists"/>
        </authorList>
    </citation>
    <scope>IDENTIFICATION</scope>
</reference>
<feature type="compositionally biased region" description="Polar residues" evidence="1">
    <location>
        <begin position="917"/>
        <end position="927"/>
    </location>
</feature>
<feature type="compositionally biased region" description="Polar residues" evidence="1">
    <location>
        <begin position="962"/>
        <end position="973"/>
    </location>
</feature>
<dbReference type="GeneID" id="17267729"/>
<dbReference type="GO" id="GO:0003676">
    <property type="term" value="F:nucleic acid binding"/>
    <property type="evidence" value="ECO:0007669"/>
    <property type="project" value="InterPro"/>
</dbReference>
<dbReference type="KEGG" id="ehx:EMIHUDRAFT_207318"/>
<dbReference type="Gene3D" id="3.30.420.10">
    <property type="entry name" value="Ribonuclease H-like superfamily/Ribonuclease H"/>
    <property type="match status" value="1"/>
</dbReference>
<dbReference type="EnsemblProtists" id="EOD22182">
    <property type="protein sequence ID" value="EOD22182"/>
    <property type="gene ID" value="EMIHUDRAFT_207318"/>
</dbReference>
<protein>
    <recommendedName>
        <fullName evidence="2">DUF4326 domain-containing protein</fullName>
    </recommendedName>
</protein>
<feature type="domain" description="DUF4326" evidence="2">
    <location>
        <begin position="546"/>
        <end position="665"/>
    </location>
</feature>
<sequence>MPPDGRDALADFASACEGKGRAWRAEGDAAVRLEWREAKTMNADVTATMARMSLTLHDTIGFTDACATDGSFAPRGEAGEGLAAWGVWHGVGDDGTPTAYGGALPPGSSIADAELTAIDACMLRAEASPRGTEAPRLLILSDCNPVIEAVQTAEQTGSAWHLYKHHRPALLERISLRAARWRRAGGDLVIQWVCAHCGVFPNHYADVVAKAYLGRKVEDPYDGKLAREASLIAYGQQRRDGTVSWAGGQRKLRGLVQQGLERFTIREAITSAGHDVGNLIVHMPEELPHAWPWEHGGAWTELLESTGRASDGGGSKLQATSLGAIMRVRSGQLGLGELDYKDDAGRAAMEALAEVWRAPRGRQLAGELVHSLEMLYDIIERPEGGGSSAYKGAVKQALDVAAALTTAGNNLPSVEQWRRFRAAASGALPAPTQRERAATRARMAATGYVPPPTRGGRDGERLTAMQVAVREATNAARKAAKTITWTAIEWRKTNAPETASPKRDTSGGAHSGGQGDAEPSIRVVVAGSRRAETRDTGADTVPRPLPVNIMRGTGLGNPFPMGKRGTDEALRDQVCEAFDTWLRLRTVPASAVRDTRSTPALIRQANGQPFSQEIAPRRSDEARTGNDAVAAMRAALNGRGNAKVVRLGCSPSCREGRLCHGDSLAAMARELISVRDERRREGQQRGDAPKPRKPRADKGVPRGPRALKGTQAYQIGHLSLLRFRHGRERQVSQRTLDAVREAQGAGVEPWNTAEHDKAVHNPAPEGGTRDSMESEPQESETYDDEGANERDRSASADDEMAFIDDAFFELPDVATEEEAEGRGSQSQHSQQSQGGESEGSQSSQGSQRARARRERRNQLAAQRFMDRIRFELRLGHRGTESSQARAGQDNDDSDDGARSDDEETPDRAAEPGPSEQPPETGQPNDGSQTDDEFTVMDVDEEQPEYEASQPPRKRGRFENERSGSMSQGEGASRQQEEDGEPLTKAQRQRQRNRVRGSPRKPTNKFSGLS</sequence>
<evidence type="ECO:0000313" key="3">
    <source>
        <dbReference type="EnsemblProtists" id="EOD22182"/>
    </source>
</evidence>
<evidence type="ECO:0000259" key="2">
    <source>
        <dbReference type="Pfam" id="PF14216"/>
    </source>
</evidence>
<name>A0A0D3JF97_EMIH1</name>
<dbReference type="HOGENOM" id="CLU_298181_0_0_1"/>
<dbReference type="PaxDb" id="2903-EOD22182"/>
<feature type="region of interest" description="Disordered" evidence="1">
    <location>
        <begin position="675"/>
        <end position="711"/>
    </location>
</feature>
<dbReference type="CDD" id="cd09276">
    <property type="entry name" value="Rnase_HI_RT_non_LTR"/>
    <property type="match status" value="1"/>
</dbReference>
<dbReference type="Proteomes" id="UP000013827">
    <property type="component" value="Unassembled WGS sequence"/>
</dbReference>
<feature type="compositionally biased region" description="Acidic residues" evidence="1">
    <location>
        <begin position="928"/>
        <end position="944"/>
    </location>
</feature>
<feature type="compositionally biased region" description="Basic and acidic residues" evidence="1">
    <location>
        <begin position="675"/>
        <end position="700"/>
    </location>
</feature>
<feature type="compositionally biased region" description="Basic and acidic residues" evidence="1">
    <location>
        <begin position="864"/>
        <end position="879"/>
    </location>
</feature>
<feature type="compositionally biased region" description="Basic and acidic residues" evidence="1">
    <location>
        <begin position="895"/>
        <end position="909"/>
    </location>
</feature>
<proteinExistence type="predicted"/>
<dbReference type="STRING" id="2903.R1CI10"/>
<feature type="compositionally biased region" description="Low complexity" evidence="1">
    <location>
        <begin position="822"/>
        <end position="848"/>
    </location>
</feature>
<accession>A0A0D3JF97</accession>
<feature type="region of interest" description="Disordered" evidence="1">
    <location>
        <begin position="490"/>
        <end position="559"/>
    </location>
</feature>
<feature type="region of interest" description="Disordered" evidence="1">
    <location>
        <begin position="739"/>
        <end position="1009"/>
    </location>
</feature>
<dbReference type="SUPFAM" id="SSF53098">
    <property type="entry name" value="Ribonuclease H-like"/>
    <property type="match status" value="1"/>
</dbReference>
<dbReference type="InterPro" id="IPR025475">
    <property type="entry name" value="DUF4326"/>
</dbReference>
<reference evidence="4" key="1">
    <citation type="journal article" date="2013" name="Nature">
        <title>Pan genome of the phytoplankton Emiliania underpins its global distribution.</title>
        <authorList>
            <person name="Read B.A."/>
            <person name="Kegel J."/>
            <person name="Klute M.J."/>
            <person name="Kuo A."/>
            <person name="Lefebvre S.C."/>
            <person name="Maumus F."/>
            <person name="Mayer C."/>
            <person name="Miller J."/>
            <person name="Monier A."/>
            <person name="Salamov A."/>
            <person name="Young J."/>
            <person name="Aguilar M."/>
            <person name="Claverie J.M."/>
            <person name="Frickenhaus S."/>
            <person name="Gonzalez K."/>
            <person name="Herman E.K."/>
            <person name="Lin Y.C."/>
            <person name="Napier J."/>
            <person name="Ogata H."/>
            <person name="Sarno A.F."/>
            <person name="Shmutz J."/>
            <person name="Schroeder D."/>
            <person name="de Vargas C."/>
            <person name="Verret F."/>
            <person name="von Dassow P."/>
            <person name="Valentin K."/>
            <person name="Van de Peer Y."/>
            <person name="Wheeler G."/>
            <person name="Dacks J.B."/>
            <person name="Delwiche C.F."/>
            <person name="Dyhrman S.T."/>
            <person name="Glockner G."/>
            <person name="John U."/>
            <person name="Richards T."/>
            <person name="Worden A.Z."/>
            <person name="Zhang X."/>
            <person name="Grigoriev I.V."/>
            <person name="Allen A.E."/>
            <person name="Bidle K."/>
            <person name="Borodovsky M."/>
            <person name="Bowler C."/>
            <person name="Brownlee C."/>
            <person name="Cock J.M."/>
            <person name="Elias M."/>
            <person name="Gladyshev V.N."/>
            <person name="Groth M."/>
            <person name="Guda C."/>
            <person name="Hadaegh A."/>
            <person name="Iglesias-Rodriguez M.D."/>
            <person name="Jenkins J."/>
            <person name="Jones B.M."/>
            <person name="Lawson T."/>
            <person name="Leese F."/>
            <person name="Lindquist E."/>
            <person name="Lobanov A."/>
            <person name="Lomsadze A."/>
            <person name="Malik S.B."/>
            <person name="Marsh M.E."/>
            <person name="Mackinder L."/>
            <person name="Mock T."/>
            <person name="Mueller-Roeber B."/>
            <person name="Pagarete A."/>
            <person name="Parker M."/>
            <person name="Probert I."/>
            <person name="Quesneville H."/>
            <person name="Raines C."/>
            <person name="Rensing S.A."/>
            <person name="Riano-Pachon D.M."/>
            <person name="Richier S."/>
            <person name="Rokitta S."/>
            <person name="Shiraiwa Y."/>
            <person name="Soanes D.M."/>
            <person name="van der Giezen M."/>
            <person name="Wahlund T.M."/>
            <person name="Williams B."/>
            <person name="Wilson W."/>
            <person name="Wolfe G."/>
            <person name="Wurch L.L."/>
        </authorList>
    </citation>
    <scope>NUCLEOTIDE SEQUENCE</scope>
</reference>
<evidence type="ECO:0000313" key="4">
    <source>
        <dbReference type="Proteomes" id="UP000013827"/>
    </source>
</evidence>
<dbReference type="Pfam" id="PF14216">
    <property type="entry name" value="DUF4326"/>
    <property type="match status" value="1"/>
</dbReference>
<feature type="compositionally biased region" description="Acidic residues" evidence="1">
    <location>
        <begin position="773"/>
        <end position="786"/>
    </location>
</feature>
<dbReference type="InterPro" id="IPR036397">
    <property type="entry name" value="RNaseH_sf"/>
</dbReference>
<keyword evidence="4" id="KW-1185">Reference proteome</keyword>
<dbReference type="InterPro" id="IPR012337">
    <property type="entry name" value="RNaseH-like_sf"/>
</dbReference>